<dbReference type="InterPro" id="IPR001093">
    <property type="entry name" value="IMP_DH_GMPRt"/>
</dbReference>
<dbReference type="CDD" id="cd04601">
    <property type="entry name" value="CBS_pair_IMPDH"/>
    <property type="match status" value="1"/>
</dbReference>
<keyword evidence="9 16" id="KW-0129">CBS domain</keyword>
<evidence type="ECO:0000256" key="13">
    <source>
        <dbReference type="PIRSR" id="PIRSR000130-1"/>
    </source>
</evidence>
<comment type="activity regulation">
    <text evidence="12">Mycophenolic acid (MPA) is a non-competitive inhibitor that prevents formation of the closed enzyme conformation by binding to the same site as the amobile flap. In contrast, mizoribine monophosphate (MZP) is a competitive inhibitor that induces the closed conformation. MPA is a potent inhibitor of mammalian IMPDHs but a poor inhibitor of the bacterial enzymes. MZP is a more potent inhibitor of bacterial IMPDH.</text>
</comment>
<evidence type="ECO:0000313" key="21">
    <source>
        <dbReference type="Proteomes" id="UP000008281"/>
    </source>
</evidence>
<dbReference type="Pfam" id="PF00478">
    <property type="entry name" value="IMPDH"/>
    <property type="match status" value="1"/>
</dbReference>
<dbReference type="FunCoup" id="E3N3U7">
    <property type="interactions" value="1632"/>
</dbReference>
<dbReference type="Pfam" id="PF00571">
    <property type="entry name" value="CBS"/>
    <property type="match status" value="2"/>
</dbReference>
<dbReference type="OrthoDB" id="416622at2759"/>
<keyword evidence="7 12" id="KW-0560">Oxidoreductase</keyword>
<evidence type="ECO:0000256" key="9">
    <source>
        <dbReference type="ARBA" id="ARBA00023122"/>
    </source>
</evidence>
<dbReference type="GO" id="GO:0000166">
    <property type="term" value="F:nucleotide binding"/>
    <property type="evidence" value="ECO:0007669"/>
    <property type="project" value="UniProtKB-UniRule"/>
</dbReference>
<comment type="similarity">
    <text evidence="2 12 17">Belongs to the IMPDH/GMPR family.</text>
</comment>
<dbReference type="GO" id="GO:0006177">
    <property type="term" value="P:GMP biosynthetic process"/>
    <property type="evidence" value="ECO:0007669"/>
    <property type="project" value="UniProtKB-UniRule"/>
</dbReference>
<feature type="binding site" description="in other chain" evidence="12 15">
    <location>
        <position position="349"/>
    </location>
    <ligand>
        <name>K(+)</name>
        <dbReference type="ChEBI" id="CHEBI:29103"/>
        <note>ligand shared between two tetrameric partners</note>
    </ligand>
</feature>
<evidence type="ECO:0000256" key="8">
    <source>
        <dbReference type="ARBA" id="ARBA00023027"/>
    </source>
</evidence>
<dbReference type="EMBL" id="DS268522">
    <property type="protein sequence ID" value="EFO85306.1"/>
    <property type="molecule type" value="Genomic_DNA"/>
</dbReference>
<keyword evidence="3 12" id="KW-0479">Metal-binding</keyword>
<feature type="binding site" evidence="12 14">
    <location>
        <begin position="342"/>
        <end position="344"/>
    </location>
    <ligand>
        <name>NAD(+)</name>
        <dbReference type="ChEBI" id="CHEBI:57540"/>
    </ligand>
</feature>
<feature type="domain" description="CBS" evidence="19">
    <location>
        <begin position="117"/>
        <end position="181"/>
    </location>
</feature>
<dbReference type="PIRSF" id="PIRSF000130">
    <property type="entry name" value="IMPDH"/>
    <property type="match status" value="1"/>
</dbReference>
<accession>E3N3U7</accession>
<feature type="binding site" evidence="12">
    <location>
        <begin position="382"/>
        <end position="384"/>
    </location>
    <ligand>
        <name>IMP</name>
        <dbReference type="ChEBI" id="CHEBI:58053"/>
    </ligand>
</feature>
<keyword evidence="4 12" id="KW-0332">GMP biosynthesis</keyword>
<feature type="binding site" evidence="12">
    <location>
        <position position="461"/>
    </location>
    <ligand>
        <name>IMP</name>
        <dbReference type="ChEBI" id="CHEBI:58053"/>
    </ligand>
</feature>
<dbReference type="AlphaFoldDB" id="E3N3U7"/>
<evidence type="ECO:0000256" key="2">
    <source>
        <dbReference type="ARBA" id="ARBA00005502"/>
    </source>
</evidence>
<evidence type="ECO:0000256" key="7">
    <source>
        <dbReference type="ARBA" id="ARBA00023002"/>
    </source>
</evidence>
<keyword evidence="8 12" id="KW-0520">NAD</keyword>
<dbReference type="HAMAP" id="MF_01964">
    <property type="entry name" value="IMPDH"/>
    <property type="match status" value="1"/>
</dbReference>
<dbReference type="PROSITE" id="PS00487">
    <property type="entry name" value="IMP_DH_GMP_RED"/>
    <property type="match status" value="1"/>
</dbReference>
<evidence type="ECO:0000256" key="6">
    <source>
        <dbReference type="ARBA" id="ARBA00022958"/>
    </source>
</evidence>
<evidence type="ECO:0000256" key="11">
    <source>
        <dbReference type="ARBA" id="ARBA00056556"/>
    </source>
</evidence>
<dbReference type="InterPro" id="IPR005990">
    <property type="entry name" value="IMP_DH"/>
</dbReference>
<dbReference type="EC" id="1.1.1.205" evidence="12 18"/>
<comment type="catalytic activity">
    <reaction evidence="10 12 18">
        <text>IMP + NAD(+) + H2O = XMP + NADH + H(+)</text>
        <dbReference type="Rhea" id="RHEA:11708"/>
        <dbReference type="ChEBI" id="CHEBI:15377"/>
        <dbReference type="ChEBI" id="CHEBI:15378"/>
        <dbReference type="ChEBI" id="CHEBI:57464"/>
        <dbReference type="ChEBI" id="CHEBI:57540"/>
        <dbReference type="ChEBI" id="CHEBI:57945"/>
        <dbReference type="ChEBI" id="CHEBI:58053"/>
        <dbReference type="EC" id="1.1.1.205"/>
    </reaction>
</comment>
<sequence>MVRPEEFNSLELDNSLTDGETVHEMMAHKAGLTYNDFNILPGFINFGVHDVCLETNITKDLKIKAPLVSSPMDTVTESGMAIAMALYGGIGIIHGNFPKPEDQAAEVLKVKRFKQGYVMQPHCLSRDSTAFDMIQIKKKYGYTGAPVTEDGRVGSKLIGMVTSRDFDFITMDVAGQKGTPISDTNDVTPTTPITKIMVAVDQLHLGHINDAPELSQKKLKEHRLGKLPIVNDNGELCALLCRSDLLKARDYPMASYDSKGQLLCGAAVNTRGESQYTVDRIVEAGADVLVIDSSNGSSTYQISMLRYIKEKHPHVQVIAGNVVTRAQAKMLIDQGADGLRIGMGSGSICITQDVMAVGRAQGTAVYDVARYANQRGIPIVADGGIRDVGYITKAISLGASAVMMGGLLAATTEAPGEYFWGPGGVRVKKYRGMGSLDAMEAHASSQDRYFTAESDQIKVAQGVSATMKDRGSCHKFIPYLIRGVQHGMQDIGVRSLREFREKVDGGIVKFERRSTNAPVGRRCSFIAFVRKASLLTSDILNEEKKLLIFC</sequence>
<feature type="active site" description="Proton acceptor" evidence="12 13">
    <location>
        <position position="448"/>
    </location>
</feature>
<dbReference type="SUPFAM" id="SSF51412">
    <property type="entry name" value="Inosine monophosphate dehydrogenase (IMPDH)"/>
    <property type="match status" value="1"/>
</dbReference>
<comment type="pathway">
    <text evidence="12 18">Purine metabolism; XMP biosynthesis via de novo pathway; XMP from IMP: step 1/1.</text>
</comment>
<dbReference type="InterPro" id="IPR015875">
    <property type="entry name" value="IMP_DH/GMP_Rdtase_CS"/>
</dbReference>
<dbReference type="GO" id="GO:0006183">
    <property type="term" value="P:GTP biosynthetic process"/>
    <property type="evidence" value="ECO:0007669"/>
    <property type="project" value="TreeGrafter"/>
</dbReference>
<feature type="binding site" evidence="12">
    <location>
        <position position="347"/>
    </location>
    <ligand>
        <name>IMP</name>
        <dbReference type="ChEBI" id="CHEBI:58053"/>
    </ligand>
</feature>
<evidence type="ECO:0000259" key="19">
    <source>
        <dbReference type="PROSITE" id="PS51371"/>
    </source>
</evidence>
<dbReference type="OMA" id="YERFTDG"/>
<comment type="subunit">
    <text evidence="12">Homotetramer.</text>
</comment>
<dbReference type="FunFam" id="3.20.20.70:FF:000086">
    <property type="entry name" value="IMP dehydrogenase, putative"/>
    <property type="match status" value="1"/>
</dbReference>
<proteinExistence type="inferred from homology"/>
<dbReference type="STRING" id="31234.E3N3U7"/>
<protein>
    <recommendedName>
        <fullName evidence="12 18">Inosine-5'-monophosphate dehydrogenase</fullName>
        <shortName evidence="12">IMP dehydrogenase</shortName>
        <shortName evidence="12">IMPD</shortName>
        <shortName evidence="12">IMPDH</shortName>
        <ecNumber evidence="12 18">1.1.1.205</ecNumber>
    </recommendedName>
</protein>
<dbReference type="Proteomes" id="UP000008281">
    <property type="component" value="Unassembled WGS sequence"/>
</dbReference>
<evidence type="ECO:0000256" key="17">
    <source>
        <dbReference type="RuleBase" id="RU003927"/>
    </source>
</evidence>
<dbReference type="SUPFAM" id="SSF54631">
    <property type="entry name" value="CBS-domain pair"/>
    <property type="match status" value="1"/>
</dbReference>
<feature type="binding site" evidence="12">
    <location>
        <begin position="405"/>
        <end position="406"/>
    </location>
    <ligand>
        <name>IMP</name>
        <dbReference type="ChEBI" id="CHEBI:58053"/>
    </ligand>
</feature>
<evidence type="ECO:0000256" key="5">
    <source>
        <dbReference type="ARBA" id="ARBA00022755"/>
    </source>
</evidence>
<evidence type="ECO:0000256" key="15">
    <source>
        <dbReference type="PIRSR" id="PIRSR000130-4"/>
    </source>
</evidence>
<evidence type="ECO:0000256" key="10">
    <source>
        <dbReference type="ARBA" id="ARBA00048028"/>
    </source>
</evidence>
<keyword evidence="12" id="KW-0963">Cytoplasm</keyword>
<evidence type="ECO:0000256" key="3">
    <source>
        <dbReference type="ARBA" id="ARBA00022723"/>
    </source>
</evidence>
<dbReference type="InterPro" id="IPR000644">
    <property type="entry name" value="CBS_dom"/>
</dbReference>
<gene>
    <name evidence="20" type="ORF">CRE_24692</name>
</gene>
<name>E3N3U7_CAERE</name>
<evidence type="ECO:0000256" key="4">
    <source>
        <dbReference type="ARBA" id="ARBA00022749"/>
    </source>
</evidence>
<dbReference type="PANTHER" id="PTHR11911">
    <property type="entry name" value="INOSINE-5-MONOPHOSPHATE DEHYDROGENASE RELATED"/>
    <property type="match status" value="1"/>
</dbReference>
<feature type="domain" description="CBS" evidence="19">
    <location>
        <begin position="190"/>
        <end position="255"/>
    </location>
</feature>
<dbReference type="GO" id="GO:0046872">
    <property type="term" value="F:metal ion binding"/>
    <property type="evidence" value="ECO:0007669"/>
    <property type="project" value="UniProtKB-UniRule"/>
</dbReference>
<dbReference type="PANTHER" id="PTHR11911:SF111">
    <property type="entry name" value="INOSINE-5'-MONOPHOSPHATE DEHYDROGENASE"/>
    <property type="match status" value="1"/>
</dbReference>
<feature type="binding site" evidence="12 14">
    <location>
        <begin position="292"/>
        <end position="294"/>
    </location>
    <ligand>
        <name>NAD(+)</name>
        <dbReference type="ChEBI" id="CHEBI:57540"/>
    </ligand>
</feature>
<organism evidence="21">
    <name type="scientific">Caenorhabditis remanei</name>
    <name type="common">Caenorhabditis vulgaris</name>
    <dbReference type="NCBI Taxonomy" id="31234"/>
    <lineage>
        <taxon>Eukaryota</taxon>
        <taxon>Metazoa</taxon>
        <taxon>Ecdysozoa</taxon>
        <taxon>Nematoda</taxon>
        <taxon>Chromadorea</taxon>
        <taxon>Rhabditida</taxon>
        <taxon>Rhabditina</taxon>
        <taxon>Rhabditomorpha</taxon>
        <taxon>Rhabditoidea</taxon>
        <taxon>Rhabditidae</taxon>
        <taxon>Peloderinae</taxon>
        <taxon>Caenorhabditis</taxon>
    </lineage>
</organism>
<feature type="binding site" description="in other chain" evidence="12 15">
    <location>
        <position position="344"/>
    </location>
    <ligand>
        <name>K(+)</name>
        <dbReference type="ChEBI" id="CHEBI:29103"/>
        <note>ligand shared between two tetrameric partners</note>
    </ligand>
</feature>
<evidence type="ECO:0000313" key="20">
    <source>
        <dbReference type="EMBL" id="EFO85306.1"/>
    </source>
</evidence>
<comment type="caution">
    <text evidence="12">Lacks conserved residue(s) required for the propagation of feature annotation.</text>
</comment>
<evidence type="ECO:0000256" key="14">
    <source>
        <dbReference type="PIRSR" id="PIRSR000130-3"/>
    </source>
</evidence>
<evidence type="ECO:0000256" key="18">
    <source>
        <dbReference type="RuleBase" id="RU003928"/>
    </source>
</evidence>
<dbReference type="InterPro" id="IPR046342">
    <property type="entry name" value="CBS_dom_sf"/>
</dbReference>
<dbReference type="SMART" id="SM00116">
    <property type="entry name" value="CBS"/>
    <property type="match status" value="2"/>
</dbReference>
<keyword evidence="21" id="KW-1185">Reference proteome</keyword>
<keyword evidence="6 12" id="KW-0630">Potassium</keyword>
<dbReference type="GO" id="GO:0005737">
    <property type="term" value="C:cytoplasm"/>
    <property type="evidence" value="ECO:0007669"/>
    <property type="project" value="UniProtKB-SubCell"/>
</dbReference>
<comment type="function">
    <text evidence="11 12">Catalyzes the conversion of inosine 5'-phosphate (IMP) to xanthosine 5'-phosphate (XMP), the first committed and rate-limiting step in the de novo synthesis of guanine nucleotides, and therefore plays an important role in the regulation of cell growth.</text>
</comment>
<dbReference type="InterPro" id="IPR013785">
    <property type="entry name" value="Aldolase_TIM"/>
</dbReference>
<keyword evidence="5 12" id="KW-0658">Purine biosynthesis</keyword>
<dbReference type="CDD" id="cd00381">
    <property type="entry name" value="IMPDH"/>
    <property type="match status" value="1"/>
</dbReference>
<feature type="active site" description="Thioimidate intermediate" evidence="12 13">
    <location>
        <position position="349"/>
    </location>
</feature>
<dbReference type="Gene3D" id="3.20.20.70">
    <property type="entry name" value="Aldolase class I"/>
    <property type="match status" value="1"/>
</dbReference>
<dbReference type="PROSITE" id="PS51371">
    <property type="entry name" value="CBS"/>
    <property type="match status" value="2"/>
</dbReference>
<reference evidence="20" key="1">
    <citation type="submission" date="2007-07" db="EMBL/GenBank/DDBJ databases">
        <title>PCAP assembly of the Caenorhabditis remanei genome.</title>
        <authorList>
            <consortium name="The Caenorhabditis remanei Sequencing Consortium"/>
            <person name="Wilson R.K."/>
        </authorList>
    </citation>
    <scope>NUCLEOTIDE SEQUENCE [LARGE SCALE GENOMIC DNA]</scope>
    <source>
        <strain evidence="20">PB4641</strain>
    </source>
</reference>
<dbReference type="eggNOG" id="KOG2550">
    <property type="taxonomic scope" value="Eukaryota"/>
</dbReference>
<evidence type="ECO:0000256" key="16">
    <source>
        <dbReference type="PROSITE-ProRule" id="PRU00703"/>
    </source>
</evidence>
<comment type="subcellular location">
    <subcellularLocation>
        <location evidence="12">Cytoplasm</location>
    </subcellularLocation>
</comment>
<feature type="binding site" description="in other chain" evidence="12 15">
    <location>
        <position position="346"/>
    </location>
    <ligand>
        <name>K(+)</name>
        <dbReference type="ChEBI" id="CHEBI:29103"/>
        <note>ligand shared between two tetrameric partners</note>
    </ligand>
</feature>
<evidence type="ECO:0000256" key="1">
    <source>
        <dbReference type="ARBA" id="ARBA00001958"/>
    </source>
</evidence>
<comment type="cofactor">
    <cofactor evidence="1 12">
        <name>K(+)</name>
        <dbReference type="ChEBI" id="CHEBI:29103"/>
    </cofactor>
</comment>
<feature type="binding site" evidence="12">
    <location>
        <begin position="430"/>
        <end position="434"/>
    </location>
    <ligand>
        <name>IMP</name>
        <dbReference type="ChEBI" id="CHEBI:58053"/>
    </ligand>
</feature>
<dbReference type="InParanoid" id="E3N3U7"/>
<dbReference type="SMART" id="SM01240">
    <property type="entry name" value="IMPDH"/>
    <property type="match status" value="1"/>
</dbReference>
<evidence type="ECO:0000256" key="12">
    <source>
        <dbReference type="HAMAP-Rule" id="MF_03156"/>
    </source>
</evidence>
<dbReference type="UniPathway" id="UPA00601">
    <property type="reaction ID" value="UER00295"/>
</dbReference>
<dbReference type="HOGENOM" id="CLU_022552_2_1_1"/>
<dbReference type="NCBIfam" id="TIGR01302">
    <property type="entry name" value="IMP_dehydrog"/>
    <property type="match status" value="1"/>
</dbReference>
<dbReference type="GO" id="GO:0003938">
    <property type="term" value="F:IMP dehydrogenase activity"/>
    <property type="evidence" value="ECO:0007669"/>
    <property type="project" value="UniProtKB-UniRule"/>
</dbReference>